<comment type="caution">
    <text evidence="2">The sequence shown here is derived from an EMBL/GenBank/DDBJ whole genome shotgun (WGS) entry which is preliminary data.</text>
</comment>
<evidence type="ECO:0000313" key="2">
    <source>
        <dbReference type="EMBL" id="KAB8299048.1"/>
    </source>
</evidence>
<gene>
    <name evidence="2" type="ORF">EYC80_001175</name>
</gene>
<protein>
    <submittedName>
        <fullName evidence="2">Uncharacterized protein</fullName>
    </submittedName>
</protein>
<accession>A0A5N6K8D0</accession>
<feature type="transmembrane region" description="Helical" evidence="1">
    <location>
        <begin position="7"/>
        <end position="25"/>
    </location>
</feature>
<feature type="transmembrane region" description="Helical" evidence="1">
    <location>
        <begin position="37"/>
        <end position="55"/>
    </location>
</feature>
<dbReference type="EMBL" id="VIGI01000006">
    <property type="protein sequence ID" value="KAB8299048.1"/>
    <property type="molecule type" value="Genomic_DNA"/>
</dbReference>
<evidence type="ECO:0000256" key="1">
    <source>
        <dbReference type="SAM" id="Phobius"/>
    </source>
</evidence>
<keyword evidence="1" id="KW-1133">Transmembrane helix</keyword>
<keyword evidence="1" id="KW-0472">Membrane</keyword>
<keyword evidence="1" id="KW-0812">Transmembrane</keyword>
<proteinExistence type="predicted"/>
<evidence type="ECO:0000313" key="3">
    <source>
        <dbReference type="Proteomes" id="UP000326757"/>
    </source>
</evidence>
<name>A0A5N6K8D0_MONLA</name>
<reference evidence="2 3" key="1">
    <citation type="submission" date="2019-06" db="EMBL/GenBank/DDBJ databases">
        <title>Genome Sequence of the Brown Rot Fungal Pathogen Monilinia laxa.</title>
        <authorList>
            <person name="De Miccolis Angelini R.M."/>
            <person name="Landi L."/>
            <person name="Abate D."/>
            <person name="Pollastro S."/>
            <person name="Romanazzi G."/>
            <person name="Faretra F."/>
        </authorList>
    </citation>
    <scope>NUCLEOTIDE SEQUENCE [LARGE SCALE GENOMIC DNA]</scope>
    <source>
        <strain evidence="2 3">Mlax316</strain>
    </source>
</reference>
<organism evidence="2 3">
    <name type="scientific">Monilinia laxa</name>
    <name type="common">Brown rot fungus</name>
    <name type="synonym">Sclerotinia laxa</name>
    <dbReference type="NCBI Taxonomy" id="61186"/>
    <lineage>
        <taxon>Eukaryota</taxon>
        <taxon>Fungi</taxon>
        <taxon>Dikarya</taxon>
        <taxon>Ascomycota</taxon>
        <taxon>Pezizomycotina</taxon>
        <taxon>Leotiomycetes</taxon>
        <taxon>Helotiales</taxon>
        <taxon>Sclerotiniaceae</taxon>
        <taxon>Monilinia</taxon>
    </lineage>
</organism>
<keyword evidence="3" id="KW-1185">Reference proteome</keyword>
<sequence length="87" mass="10366">MQIWVRWVNGFAILMGRLGCTYVRLWKPTNMHAALYFNSYSRFFLCYFAMTISIWKDGRLSEVLELLPEDVYNWSVFRLGIVRSVMS</sequence>
<dbReference type="Proteomes" id="UP000326757">
    <property type="component" value="Unassembled WGS sequence"/>
</dbReference>
<dbReference type="AlphaFoldDB" id="A0A5N6K8D0"/>